<dbReference type="RefSeq" id="WP_227262014.1">
    <property type="nucleotide sequence ID" value="NZ_BAAADU010000002.1"/>
</dbReference>
<reference evidence="1 2" key="1">
    <citation type="journal article" date="2019" name="Int. J. Syst. Evol. Microbiol.">
        <title>The Global Catalogue of Microorganisms (GCM) 10K type strain sequencing project: providing services to taxonomists for standard genome sequencing and annotation.</title>
        <authorList>
            <consortium name="The Broad Institute Genomics Platform"/>
            <consortium name="The Broad Institute Genome Sequencing Center for Infectious Disease"/>
            <person name="Wu L."/>
            <person name="Ma J."/>
        </authorList>
    </citation>
    <scope>NUCLEOTIDE SEQUENCE [LARGE SCALE GENOMIC DNA]</scope>
    <source>
        <strain evidence="1 2">JCM 16327</strain>
    </source>
</reference>
<name>A0AAV3SX17_9EURY</name>
<dbReference type="AlphaFoldDB" id="A0AAV3SX17"/>
<accession>A0AAV3SX17</accession>
<dbReference type="Pfam" id="PF23444">
    <property type="entry name" value="DUF7127"/>
    <property type="match status" value="1"/>
</dbReference>
<dbReference type="Proteomes" id="UP001500194">
    <property type="component" value="Unassembled WGS sequence"/>
</dbReference>
<sequence length="82" mass="8822">MNERTSVSESGTMVRRYDYDDRTVVAADLGTSADGVSVDVVDGTAILVDETGERRQREFDVPAGDVAKATITNGVVTVEVER</sequence>
<keyword evidence="2" id="KW-1185">Reference proteome</keyword>
<dbReference type="InterPro" id="IPR055551">
    <property type="entry name" value="DUF7127"/>
</dbReference>
<organism evidence="1 2">
    <name type="scientific">Salarchaeum japonicum</name>
    <dbReference type="NCBI Taxonomy" id="555573"/>
    <lineage>
        <taxon>Archaea</taxon>
        <taxon>Methanobacteriati</taxon>
        <taxon>Methanobacteriota</taxon>
        <taxon>Stenosarchaea group</taxon>
        <taxon>Halobacteria</taxon>
        <taxon>Halobacteriales</taxon>
        <taxon>Halobacteriaceae</taxon>
    </lineage>
</organism>
<evidence type="ECO:0000313" key="1">
    <source>
        <dbReference type="EMBL" id="GAA0644215.1"/>
    </source>
</evidence>
<protein>
    <recommendedName>
        <fullName evidence="3">Hsp20/alpha crystallin family protein</fullName>
    </recommendedName>
</protein>
<comment type="caution">
    <text evidence="1">The sequence shown here is derived from an EMBL/GenBank/DDBJ whole genome shotgun (WGS) entry which is preliminary data.</text>
</comment>
<dbReference type="GeneID" id="68572624"/>
<dbReference type="EMBL" id="BAAADU010000002">
    <property type="protein sequence ID" value="GAA0644215.1"/>
    <property type="molecule type" value="Genomic_DNA"/>
</dbReference>
<evidence type="ECO:0008006" key="3">
    <source>
        <dbReference type="Google" id="ProtNLM"/>
    </source>
</evidence>
<evidence type="ECO:0000313" key="2">
    <source>
        <dbReference type="Proteomes" id="UP001500194"/>
    </source>
</evidence>
<proteinExistence type="predicted"/>
<gene>
    <name evidence="1" type="ORF">GCM10009019_02640</name>
</gene>